<dbReference type="Proteomes" id="UP001500713">
    <property type="component" value="Unassembled WGS sequence"/>
</dbReference>
<comment type="caution">
    <text evidence="1">The sequence shown here is derived from an EMBL/GenBank/DDBJ whole genome shotgun (WGS) entry which is preliminary data.</text>
</comment>
<accession>A0ABN1AGA9</accession>
<evidence type="ECO:0000313" key="1">
    <source>
        <dbReference type="EMBL" id="GAA0475766.1"/>
    </source>
</evidence>
<evidence type="ECO:0000313" key="2">
    <source>
        <dbReference type="Proteomes" id="UP001500713"/>
    </source>
</evidence>
<dbReference type="EMBL" id="BAAAEM010000002">
    <property type="protein sequence ID" value="GAA0475766.1"/>
    <property type="molecule type" value="Genomic_DNA"/>
</dbReference>
<keyword evidence="2" id="KW-1185">Reference proteome</keyword>
<protein>
    <submittedName>
        <fullName evidence="1">Uncharacterized protein</fullName>
    </submittedName>
</protein>
<organism evidence="1 2">
    <name type="scientific">Parasphingorhabdus litoris</name>
    <dbReference type="NCBI Taxonomy" id="394733"/>
    <lineage>
        <taxon>Bacteria</taxon>
        <taxon>Pseudomonadati</taxon>
        <taxon>Pseudomonadota</taxon>
        <taxon>Alphaproteobacteria</taxon>
        <taxon>Sphingomonadales</taxon>
        <taxon>Sphingomonadaceae</taxon>
        <taxon>Parasphingorhabdus</taxon>
    </lineage>
</organism>
<name>A0ABN1AGA9_9SPHN</name>
<proteinExistence type="predicted"/>
<sequence>MAGPIGNKKAMMTAVLLRKQEPRVLVDKVAVTAPVCGLCGNANLPGLRIRVTQGHTPQSGKIFAPEKA</sequence>
<gene>
    <name evidence="1" type="ORF">GCM10009096_16840</name>
</gene>
<reference evidence="1 2" key="1">
    <citation type="journal article" date="2019" name="Int. J. Syst. Evol. Microbiol.">
        <title>The Global Catalogue of Microorganisms (GCM) 10K type strain sequencing project: providing services to taxonomists for standard genome sequencing and annotation.</title>
        <authorList>
            <consortium name="The Broad Institute Genomics Platform"/>
            <consortium name="The Broad Institute Genome Sequencing Center for Infectious Disease"/>
            <person name="Wu L."/>
            <person name="Ma J."/>
        </authorList>
    </citation>
    <scope>NUCLEOTIDE SEQUENCE [LARGE SCALE GENOMIC DNA]</scope>
    <source>
        <strain evidence="1 2">JCM 14162</strain>
    </source>
</reference>